<dbReference type="RefSeq" id="WP_253897193.1">
    <property type="nucleotide sequence ID" value="NZ_CALSBS010000003.1"/>
</dbReference>
<comment type="caution">
    <text evidence="2">The sequence shown here is derived from an EMBL/GenBank/DDBJ whole genome shotgun (WGS) entry which is preliminary data.</text>
</comment>
<evidence type="ECO:0000259" key="1">
    <source>
        <dbReference type="Pfam" id="PF25165"/>
    </source>
</evidence>
<evidence type="ECO:0000313" key="2">
    <source>
        <dbReference type="EMBL" id="CAH6636233.1"/>
    </source>
</evidence>
<feature type="domain" description="DUF7828" evidence="1">
    <location>
        <begin position="2"/>
        <end position="84"/>
    </location>
</feature>
<gene>
    <name evidence="2" type="ORF">FBBNIHIM_05315</name>
</gene>
<reference evidence="2" key="1">
    <citation type="submission" date="2022-05" db="EMBL/GenBank/DDBJ databases">
        <authorList>
            <person name="Blom J."/>
        </authorList>
    </citation>
    <scope>NUCLEOTIDE SEQUENCE</scope>
    <source>
        <strain evidence="2">Type strain: CPO20170097</strain>
    </source>
</reference>
<dbReference type="EMBL" id="CALSBS010000003">
    <property type="protein sequence ID" value="CAH6636233.1"/>
    <property type="molecule type" value="Genomic_DNA"/>
</dbReference>
<accession>A0ABN8T7B2</accession>
<name>A0ABN8T7B2_9ENTR</name>
<dbReference type="Pfam" id="PF25165">
    <property type="entry name" value="DUF7828"/>
    <property type="match status" value="1"/>
</dbReference>
<proteinExistence type="predicted"/>
<evidence type="ECO:0000313" key="3">
    <source>
        <dbReference type="Proteomes" id="UP001152651"/>
    </source>
</evidence>
<sequence>MYAKCFLACNSAGRLTGARTALRSPGERYTCHHCGSDLVLHTDAERPWFTHTDAALTVGRQGCPYIQPDIDEVLLILQLRRYVPNAMPVIGPGVHHCPLYEYRRAGEVLCL</sequence>
<dbReference type="InterPro" id="IPR057150">
    <property type="entry name" value="DUF7828"/>
</dbReference>
<organism evidence="2 3">
    <name type="scientific">Pseudocitrobacter vendiensis</name>
    <dbReference type="NCBI Taxonomy" id="2488306"/>
    <lineage>
        <taxon>Bacteria</taxon>
        <taxon>Pseudomonadati</taxon>
        <taxon>Pseudomonadota</taxon>
        <taxon>Gammaproteobacteria</taxon>
        <taxon>Enterobacterales</taxon>
        <taxon>Enterobacteriaceae</taxon>
        <taxon>Pseudocitrobacter</taxon>
    </lineage>
</organism>
<dbReference type="Proteomes" id="UP001152651">
    <property type="component" value="Unassembled WGS sequence"/>
</dbReference>
<keyword evidence="3" id="KW-1185">Reference proteome</keyword>
<protein>
    <recommendedName>
        <fullName evidence="1">DUF7828 domain-containing protein</fullName>
    </recommendedName>
</protein>